<feature type="non-terminal residue" evidence="13">
    <location>
        <position position="1"/>
    </location>
</feature>
<keyword evidence="9 11" id="KW-0407">Ion channel</keyword>
<dbReference type="InterPro" id="IPR006201">
    <property type="entry name" value="Neur_channel"/>
</dbReference>
<organism evidence="13">
    <name type="scientific">Capitella teleta</name>
    <name type="common">Polychaete worm</name>
    <dbReference type="NCBI Taxonomy" id="283909"/>
    <lineage>
        <taxon>Eukaryota</taxon>
        <taxon>Metazoa</taxon>
        <taxon>Spiralia</taxon>
        <taxon>Lophotrochozoa</taxon>
        <taxon>Annelida</taxon>
        <taxon>Polychaeta</taxon>
        <taxon>Sedentaria</taxon>
        <taxon>Scolecida</taxon>
        <taxon>Capitellidae</taxon>
        <taxon>Capitella</taxon>
    </lineage>
</organism>
<dbReference type="InterPro" id="IPR002394">
    <property type="entry name" value="Nicotinic_acetylcholine_rcpt"/>
</dbReference>
<name>R7U6N4_CAPTE</name>
<evidence type="ECO:0000256" key="5">
    <source>
        <dbReference type="ARBA" id="ARBA00023065"/>
    </source>
</evidence>
<dbReference type="PANTHER" id="PTHR18945">
    <property type="entry name" value="NEUROTRANSMITTER GATED ION CHANNEL"/>
    <property type="match status" value="1"/>
</dbReference>
<keyword evidence="15" id="KW-1185">Reference proteome</keyword>
<dbReference type="GO" id="GO:0045211">
    <property type="term" value="C:postsynaptic membrane"/>
    <property type="evidence" value="ECO:0007669"/>
    <property type="project" value="InterPro"/>
</dbReference>
<keyword evidence="2" id="KW-1003">Cell membrane</keyword>
<dbReference type="PROSITE" id="PS00236">
    <property type="entry name" value="NEUROTR_ION_CHANNEL"/>
    <property type="match status" value="1"/>
</dbReference>
<comment type="subcellular location">
    <subcellularLocation>
        <location evidence="10">Synaptic cell membrane</location>
        <topology evidence="10">Multi-pass membrane protein</topology>
    </subcellularLocation>
</comment>
<sequence>VCYADEIERRLIKKLLDGYDTDVRPVANHTSTLEVKMGIALNMIIDLYWTDAHLKWDQVEYGGIDVVRIKVSRIWRPDITLYNDVSDELPEIDEYFAAVTSDGYVTWLAPVIVMSSCPLDVTYFPWDQQVCTMTWGSWSFDGGKVNLYNRSSFSHLHAKLGHTLN</sequence>
<dbReference type="PRINTS" id="PR00254">
    <property type="entry name" value="NICOTINICR"/>
</dbReference>
<dbReference type="InterPro" id="IPR036734">
    <property type="entry name" value="Neur_chan_lig-bd_sf"/>
</dbReference>
<dbReference type="SUPFAM" id="SSF63712">
    <property type="entry name" value="Nicotinic receptor ligand binding domain-like"/>
    <property type="match status" value="1"/>
</dbReference>
<keyword evidence="8" id="KW-1071">Ligand-gated ion channel</keyword>
<reference evidence="14" key="3">
    <citation type="submission" date="2015-06" db="UniProtKB">
        <authorList>
            <consortium name="EnsemblMetazoa"/>
        </authorList>
    </citation>
    <scope>IDENTIFICATION</scope>
</reference>
<keyword evidence="1 11" id="KW-0813">Transport</keyword>
<protein>
    <recommendedName>
        <fullName evidence="12">Neurotransmitter-gated ion-channel ligand-binding domain-containing protein</fullName>
    </recommendedName>
</protein>
<dbReference type="EMBL" id="AMQN01046401">
    <property type="status" value="NOT_ANNOTATED_CDS"/>
    <property type="molecule type" value="Genomic_DNA"/>
</dbReference>
<dbReference type="EMBL" id="KB304463">
    <property type="protein sequence ID" value="ELU02015.1"/>
    <property type="molecule type" value="Genomic_DNA"/>
</dbReference>
<evidence type="ECO:0000256" key="9">
    <source>
        <dbReference type="ARBA" id="ARBA00023303"/>
    </source>
</evidence>
<dbReference type="FunFam" id="2.70.170.10:FF:000028">
    <property type="entry name" value="AcetylCholine Receptor"/>
    <property type="match status" value="1"/>
</dbReference>
<evidence type="ECO:0000256" key="8">
    <source>
        <dbReference type="ARBA" id="ARBA00023286"/>
    </source>
</evidence>
<keyword evidence="5 11" id="KW-0406">Ion transport</keyword>
<dbReference type="InterPro" id="IPR018000">
    <property type="entry name" value="Neurotransmitter_ion_chnl_CS"/>
</dbReference>
<accession>R7U6N4</accession>
<reference evidence="15" key="1">
    <citation type="submission" date="2012-12" db="EMBL/GenBank/DDBJ databases">
        <authorList>
            <person name="Hellsten U."/>
            <person name="Grimwood J."/>
            <person name="Chapman J.A."/>
            <person name="Shapiro H."/>
            <person name="Aerts A."/>
            <person name="Otillar R.P."/>
            <person name="Terry A.Y."/>
            <person name="Boore J.L."/>
            <person name="Simakov O."/>
            <person name="Marletaz F."/>
            <person name="Cho S.-J."/>
            <person name="Edsinger-Gonzales E."/>
            <person name="Havlak P."/>
            <person name="Kuo D.-H."/>
            <person name="Larsson T."/>
            <person name="Lv J."/>
            <person name="Arendt D."/>
            <person name="Savage R."/>
            <person name="Osoegawa K."/>
            <person name="de Jong P."/>
            <person name="Lindberg D.R."/>
            <person name="Seaver E.C."/>
            <person name="Weisblat D.A."/>
            <person name="Putnam N.H."/>
            <person name="Grigoriev I.V."/>
            <person name="Rokhsar D.S."/>
        </authorList>
    </citation>
    <scope>NUCLEOTIDE SEQUENCE</scope>
    <source>
        <strain evidence="15">I ESC-2004</strain>
    </source>
</reference>
<dbReference type="PRINTS" id="PR00252">
    <property type="entry name" value="NRIONCHANNEL"/>
</dbReference>
<keyword evidence="6" id="KW-0472">Membrane</keyword>
<dbReference type="Gene3D" id="2.70.170.10">
    <property type="entry name" value="Neurotransmitter-gated ion-channel ligand-binding domain"/>
    <property type="match status" value="1"/>
</dbReference>
<dbReference type="GO" id="GO:0022848">
    <property type="term" value="F:acetylcholine-gated monoatomic cation-selective channel activity"/>
    <property type="evidence" value="ECO:0007669"/>
    <property type="project" value="InterPro"/>
</dbReference>
<evidence type="ECO:0000313" key="13">
    <source>
        <dbReference type="EMBL" id="ELU02015.1"/>
    </source>
</evidence>
<keyword evidence="4" id="KW-0770">Synapse</keyword>
<evidence type="ECO:0000259" key="12">
    <source>
        <dbReference type="Pfam" id="PF02931"/>
    </source>
</evidence>
<evidence type="ECO:0000256" key="2">
    <source>
        <dbReference type="ARBA" id="ARBA00022475"/>
    </source>
</evidence>
<keyword evidence="3" id="KW-0812">Transmembrane</keyword>
<evidence type="ECO:0000256" key="3">
    <source>
        <dbReference type="ARBA" id="ARBA00022692"/>
    </source>
</evidence>
<dbReference type="InterPro" id="IPR006202">
    <property type="entry name" value="Neur_chan_lig-bd"/>
</dbReference>
<dbReference type="STRING" id="283909.R7U6N4"/>
<feature type="domain" description="Neurotransmitter-gated ion-channel ligand-binding" evidence="12">
    <location>
        <begin position="8"/>
        <end position="152"/>
    </location>
</feature>
<evidence type="ECO:0000256" key="6">
    <source>
        <dbReference type="ARBA" id="ARBA00023136"/>
    </source>
</evidence>
<dbReference type="OrthoDB" id="5975154at2759"/>
<evidence type="ECO:0000313" key="15">
    <source>
        <dbReference type="Proteomes" id="UP000014760"/>
    </source>
</evidence>
<evidence type="ECO:0000313" key="14">
    <source>
        <dbReference type="EnsemblMetazoa" id="CapteP218227"/>
    </source>
</evidence>
<dbReference type="HOGENOM" id="CLU_1614953_0_0_1"/>
<dbReference type="Pfam" id="PF02931">
    <property type="entry name" value="Neur_chan_LBD"/>
    <property type="match status" value="1"/>
</dbReference>
<dbReference type="EnsemblMetazoa" id="CapteT218227">
    <property type="protein sequence ID" value="CapteP218227"/>
    <property type="gene ID" value="CapteG218227"/>
</dbReference>
<evidence type="ECO:0000256" key="7">
    <source>
        <dbReference type="ARBA" id="ARBA00023170"/>
    </source>
</evidence>
<evidence type="ECO:0000256" key="11">
    <source>
        <dbReference type="RuleBase" id="RU000687"/>
    </source>
</evidence>
<proteinExistence type="inferred from homology"/>
<evidence type="ECO:0000256" key="1">
    <source>
        <dbReference type="ARBA" id="ARBA00022448"/>
    </source>
</evidence>
<reference evidence="13 15" key="2">
    <citation type="journal article" date="2013" name="Nature">
        <title>Insights into bilaterian evolution from three spiralian genomes.</title>
        <authorList>
            <person name="Simakov O."/>
            <person name="Marletaz F."/>
            <person name="Cho S.J."/>
            <person name="Edsinger-Gonzales E."/>
            <person name="Havlak P."/>
            <person name="Hellsten U."/>
            <person name="Kuo D.H."/>
            <person name="Larsson T."/>
            <person name="Lv J."/>
            <person name="Arendt D."/>
            <person name="Savage R."/>
            <person name="Osoegawa K."/>
            <person name="de Jong P."/>
            <person name="Grimwood J."/>
            <person name="Chapman J.A."/>
            <person name="Shapiro H."/>
            <person name="Aerts A."/>
            <person name="Otillar R.P."/>
            <person name="Terry A.Y."/>
            <person name="Boore J.L."/>
            <person name="Grigoriev I.V."/>
            <person name="Lindberg D.R."/>
            <person name="Seaver E.C."/>
            <person name="Weisblat D.A."/>
            <person name="Putnam N.H."/>
            <person name="Rokhsar D.S."/>
        </authorList>
    </citation>
    <scope>NUCLEOTIDE SEQUENCE</scope>
    <source>
        <strain evidence="13 15">I ESC-2004</strain>
    </source>
</reference>
<dbReference type="Proteomes" id="UP000014760">
    <property type="component" value="Unassembled WGS sequence"/>
</dbReference>
<dbReference type="AlphaFoldDB" id="R7U6N4"/>
<comment type="similarity">
    <text evidence="11">Belongs to the ligand-gated ion channel (TC 1.A.9) family.</text>
</comment>
<keyword evidence="7" id="KW-0675">Receptor</keyword>
<evidence type="ECO:0000256" key="4">
    <source>
        <dbReference type="ARBA" id="ARBA00023018"/>
    </source>
</evidence>
<evidence type="ECO:0000256" key="10">
    <source>
        <dbReference type="ARBA" id="ARBA00034099"/>
    </source>
</evidence>
<gene>
    <name evidence="13" type="ORF">CAPTEDRAFT_218227</name>
</gene>
<dbReference type="OMA" id="AWINLEW"/>
<dbReference type="GO" id="GO:0004888">
    <property type="term" value="F:transmembrane signaling receptor activity"/>
    <property type="evidence" value="ECO:0007669"/>
    <property type="project" value="InterPro"/>
</dbReference>